<accession>A0A0E9TPY6</accession>
<dbReference type="EMBL" id="GBXM01052813">
    <property type="protein sequence ID" value="JAH55764.1"/>
    <property type="molecule type" value="Transcribed_RNA"/>
</dbReference>
<reference evidence="1" key="1">
    <citation type="submission" date="2014-11" db="EMBL/GenBank/DDBJ databases">
        <authorList>
            <person name="Amaro Gonzalez C."/>
        </authorList>
    </citation>
    <scope>NUCLEOTIDE SEQUENCE</scope>
</reference>
<sequence length="55" mass="6139">MLLRLKGSEPLQSCCKIEWKAFPEDGGRYSSQGCSSSILPIVLERDVKQVHMGVM</sequence>
<dbReference type="AlphaFoldDB" id="A0A0E9TPY6"/>
<name>A0A0E9TPY6_ANGAN</name>
<proteinExistence type="predicted"/>
<reference evidence="1" key="2">
    <citation type="journal article" date="2015" name="Fish Shellfish Immunol.">
        <title>Early steps in the European eel (Anguilla anguilla)-Vibrio vulnificus interaction in the gills: Role of the RtxA13 toxin.</title>
        <authorList>
            <person name="Callol A."/>
            <person name="Pajuelo D."/>
            <person name="Ebbesson L."/>
            <person name="Teles M."/>
            <person name="MacKenzie S."/>
            <person name="Amaro C."/>
        </authorList>
    </citation>
    <scope>NUCLEOTIDE SEQUENCE</scope>
</reference>
<organism evidence="1">
    <name type="scientific">Anguilla anguilla</name>
    <name type="common">European freshwater eel</name>
    <name type="synonym">Muraena anguilla</name>
    <dbReference type="NCBI Taxonomy" id="7936"/>
    <lineage>
        <taxon>Eukaryota</taxon>
        <taxon>Metazoa</taxon>
        <taxon>Chordata</taxon>
        <taxon>Craniata</taxon>
        <taxon>Vertebrata</taxon>
        <taxon>Euteleostomi</taxon>
        <taxon>Actinopterygii</taxon>
        <taxon>Neopterygii</taxon>
        <taxon>Teleostei</taxon>
        <taxon>Anguilliformes</taxon>
        <taxon>Anguillidae</taxon>
        <taxon>Anguilla</taxon>
    </lineage>
</organism>
<protein>
    <submittedName>
        <fullName evidence="1">Uncharacterized protein</fullName>
    </submittedName>
</protein>
<evidence type="ECO:0000313" key="1">
    <source>
        <dbReference type="EMBL" id="JAH55764.1"/>
    </source>
</evidence>